<comment type="similarity">
    <text evidence="1">Belongs to the plant acyltransferase family.</text>
</comment>
<dbReference type="AlphaFoldDB" id="B9RAL7"/>
<organism evidence="4 5">
    <name type="scientific">Ricinus communis</name>
    <name type="common">Castor bean</name>
    <dbReference type="NCBI Taxonomy" id="3988"/>
    <lineage>
        <taxon>Eukaryota</taxon>
        <taxon>Viridiplantae</taxon>
        <taxon>Streptophyta</taxon>
        <taxon>Embryophyta</taxon>
        <taxon>Tracheophyta</taxon>
        <taxon>Spermatophyta</taxon>
        <taxon>Magnoliopsida</taxon>
        <taxon>eudicotyledons</taxon>
        <taxon>Gunneridae</taxon>
        <taxon>Pentapetalae</taxon>
        <taxon>rosids</taxon>
        <taxon>fabids</taxon>
        <taxon>Malpighiales</taxon>
        <taxon>Euphorbiaceae</taxon>
        <taxon>Acalyphoideae</taxon>
        <taxon>Acalypheae</taxon>
        <taxon>Ricinus</taxon>
    </lineage>
</organism>
<keyword evidence="2 4" id="KW-0808">Transferase</keyword>
<dbReference type="Proteomes" id="UP000008311">
    <property type="component" value="Unassembled WGS sequence"/>
</dbReference>
<evidence type="ECO:0000256" key="3">
    <source>
        <dbReference type="ARBA" id="ARBA00023315"/>
    </source>
</evidence>
<evidence type="ECO:0000313" key="4">
    <source>
        <dbReference type="EMBL" id="EEF51844.1"/>
    </source>
</evidence>
<dbReference type="InParanoid" id="B9RAL7"/>
<keyword evidence="3 4" id="KW-0012">Acyltransferase</keyword>
<proteinExistence type="inferred from homology"/>
<dbReference type="Gene3D" id="3.30.559.10">
    <property type="entry name" value="Chloramphenicol acetyltransferase-like domain"/>
    <property type="match status" value="2"/>
</dbReference>
<evidence type="ECO:0000256" key="2">
    <source>
        <dbReference type="ARBA" id="ARBA00022679"/>
    </source>
</evidence>
<accession>B9RAL7</accession>
<dbReference type="PANTHER" id="PTHR31623">
    <property type="entry name" value="F21J9.9"/>
    <property type="match status" value="1"/>
</dbReference>
<dbReference type="EC" id="2.3.1.150" evidence="4"/>
<dbReference type="eggNOG" id="ENOG502QSKU">
    <property type="taxonomic scope" value="Eukaryota"/>
</dbReference>
<protein>
    <submittedName>
        <fullName evidence="4">Salutaridinol 7-O-acetyltransferase, putative</fullName>
        <ecNumber evidence="4">2.3.1.150</ecNumber>
    </submittedName>
</protein>
<dbReference type="EMBL" id="EQ973773">
    <property type="protein sequence ID" value="EEF51844.1"/>
    <property type="molecule type" value="Genomic_DNA"/>
</dbReference>
<dbReference type="PANTHER" id="PTHR31623:SF28">
    <property type="entry name" value="BAHD ACYLTRANSFERASE"/>
    <property type="match status" value="1"/>
</dbReference>
<reference evidence="5" key="1">
    <citation type="journal article" date="2010" name="Nat. Biotechnol.">
        <title>Draft genome sequence of the oilseed species Ricinus communis.</title>
        <authorList>
            <person name="Chan A.P."/>
            <person name="Crabtree J."/>
            <person name="Zhao Q."/>
            <person name="Lorenzi H."/>
            <person name="Orvis J."/>
            <person name="Puiu D."/>
            <person name="Melake-Berhan A."/>
            <person name="Jones K.M."/>
            <person name="Redman J."/>
            <person name="Chen G."/>
            <person name="Cahoon E.B."/>
            <person name="Gedil M."/>
            <person name="Stanke M."/>
            <person name="Haas B.J."/>
            <person name="Wortman J.R."/>
            <person name="Fraser-Liggett C.M."/>
            <person name="Ravel J."/>
            <person name="Rabinowicz P.D."/>
        </authorList>
    </citation>
    <scope>NUCLEOTIDE SEQUENCE [LARGE SCALE GENOMIC DNA]</scope>
    <source>
        <strain evidence="5">cv. Hale</strain>
    </source>
</reference>
<dbReference type="GO" id="GO:0047180">
    <property type="term" value="F:salutaridinol 7-O-acetyltransferase activity"/>
    <property type="evidence" value="ECO:0007669"/>
    <property type="project" value="UniProtKB-EC"/>
</dbReference>
<evidence type="ECO:0000256" key="1">
    <source>
        <dbReference type="ARBA" id="ARBA00009861"/>
    </source>
</evidence>
<sequence length="363" mass="40119">MEVQIISEETVRPPSSTPQYLRIHKLSLLDQIAPPHYVPVILFYSPAATNSVKPCKISHHLKKSFSQILTHYYPLAGRIKDGIFSIDCNDNGASYSEANVAGDMSIIIQEENFHQLEKLLPCDPFEISPEISSQVFLRAQVNYFQCGGFAISVCMWHVIGNGPTAASSITSWAAVASGGCSGIGNVVAALRKEVGNGPYLDHPTRTEAVAALIWQAVMAATRKEYAAAIAVDLRKRMDLPLPRNCIGNVSQATFAVTCLSKDYKSLAGKLHESTEMMNEEYVRKTVAGGAYLEHVREIADEHTNNLEWLKLLCVRSWYTKDGQGIEAWIGLPKKVMPKFEKDPGISAYASFTPINCYTRKSLF</sequence>
<evidence type="ECO:0000313" key="5">
    <source>
        <dbReference type="Proteomes" id="UP000008311"/>
    </source>
</evidence>
<dbReference type="Pfam" id="PF02458">
    <property type="entry name" value="Transferase"/>
    <property type="match status" value="2"/>
</dbReference>
<gene>
    <name evidence="4" type="ORF">RCOM_1507270</name>
</gene>
<keyword evidence="5" id="KW-1185">Reference proteome</keyword>
<dbReference type="InterPro" id="IPR023213">
    <property type="entry name" value="CAT-like_dom_sf"/>
</dbReference>
<name>B9RAL7_RICCO</name>